<dbReference type="Gene3D" id="3.40.630.30">
    <property type="match status" value="1"/>
</dbReference>
<feature type="domain" description="N-acetyltransferase" evidence="3">
    <location>
        <begin position="2"/>
        <end position="151"/>
    </location>
</feature>
<dbReference type="InterPro" id="IPR016181">
    <property type="entry name" value="Acyl_CoA_acyltransferase"/>
</dbReference>
<dbReference type="STRING" id="314230.DSM3645_08141"/>
<evidence type="ECO:0000313" key="4">
    <source>
        <dbReference type="EMBL" id="EAQ77554.1"/>
    </source>
</evidence>
<organism evidence="4 5">
    <name type="scientific">Blastopirellula marina DSM 3645</name>
    <dbReference type="NCBI Taxonomy" id="314230"/>
    <lineage>
        <taxon>Bacteria</taxon>
        <taxon>Pseudomonadati</taxon>
        <taxon>Planctomycetota</taxon>
        <taxon>Planctomycetia</taxon>
        <taxon>Pirellulales</taxon>
        <taxon>Pirellulaceae</taxon>
        <taxon>Blastopirellula</taxon>
    </lineage>
</organism>
<accession>A4A0Y7</accession>
<dbReference type="AlphaFoldDB" id="A4A0Y7"/>
<keyword evidence="1" id="KW-0808">Transferase</keyword>
<dbReference type="PANTHER" id="PTHR43877">
    <property type="entry name" value="AMINOALKYLPHOSPHONATE N-ACETYLTRANSFERASE-RELATED-RELATED"/>
    <property type="match status" value="1"/>
</dbReference>
<evidence type="ECO:0000256" key="2">
    <source>
        <dbReference type="ARBA" id="ARBA00023315"/>
    </source>
</evidence>
<dbReference type="eggNOG" id="ENOG5033DU0">
    <property type="taxonomic scope" value="Bacteria"/>
</dbReference>
<gene>
    <name evidence="4" type="ORF">DSM3645_08141</name>
</gene>
<dbReference type="GO" id="GO:0016747">
    <property type="term" value="F:acyltransferase activity, transferring groups other than amino-acyl groups"/>
    <property type="evidence" value="ECO:0007669"/>
    <property type="project" value="InterPro"/>
</dbReference>
<dbReference type="EMBL" id="AANZ01000031">
    <property type="protein sequence ID" value="EAQ77554.1"/>
    <property type="molecule type" value="Genomic_DNA"/>
</dbReference>
<dbReference type="CDD" id="cd04301">
    <property type="entry name" value="NAT_SF"/>
    <property type="match status" value="1"/>
</dbReference>
<reference evidence="4 5" key="1">
    <citation type="submission" date="2006-02" db="EMBL/GenBank/DDBJ databases">
        <authorList>
            <person name="Amann R."/>
            <person name="Ferriera S."/>
            <person name="Johnson J."/>
            <person name="Kravitz S."/>
            <person name="Halpern A."/>
            <person name="Remington K."/>
            <person name="Beeson K."/>
            <person name="Tran B."/>
            <person name="Rogers Y.-H."/>
            <person name="Friedman R."/>
            <person name="Venter J.C."/>
        </authorList>
    </citation>
    <scope>NUCLEOTIDE SEQUENCE [LARGE SCALE GENOMIC DNA]</scope>
    <source>
        <strain evidence="4 5">DSM 3645</strain>
    </source>
</reference>
<protein>
    <recommendedName>
        <fullName evidence="3">N-acetyltransferase domain-containing protein</fullName>
    </recommendedName>
</protein>
<keyword evidence="2" id="KW-0012">Acyltransferase</keyword>
<dbReference type="InterPro" id="IPR000182">
    <property type="entry name" value="GNAT_dom"/>
</dbReference>
<dbReference type="PROSITE" id="PS51186">
    <property type="entry name" value="GNAT"/>
    <property type="match status" value="1"/>
</dbReference>
<evidence type="ECO:0000313" key="5">
    <source>
        <dbReference type="Proteomes" id="UP000004358"/>
    </source>
</evidence>
<evidence type="ECO:0000256" key="1">
    <source>
        <dbReference type="ARBA" id="ARBA00022679"/>
    </source>
</evidence>
<sequence length="151" mass="16899">MISVRIAVAAERQHVVAIRENAFRSVRQVYTLLETSSATTDEQVDAVASIEGGDVGVISFNTDGALLRITGLGVLPKFRRRGVASRLLRFAERVAEERECRTLALFTIRETGNIEVFRRLGFVVVGEQRADWCKSDRFDALCEVEMRRPVG</sequence>
<comment type="caution">
    <text evidence="4">The sequence shown here is derived from an EMBL/GenBank/DDBJ whole genome shotgun (WGS) entry which is preliminary data.</text>
</comment>
<evidence type="ECO:0000259" key="3">
    <source>
        <dbReference type="PROSITE" id="PS51186"/>
    </source>
</evidence>
<dbReference type="HOGENOM" id="CLU_1721584_0_0_0"/>
<name>A4A0Y7_9BACT</name>
<proteinExistence type="predicted"/>
<dbReference type="Proteomes" id="UP000004358">
    <property type="component" value="Unassembled WGS sequence"/>
</dbReference>
<dbReference type="InterPro" id="IPR050832">
    <property type="entry name" value="Bact_Acetyltransf"/>
</dbReference>
<dbReference type="Pfam" id="PF00583">
    <property type="entry name" value="Acetyltransf_1"/>
    <property type="match status" value="1"/>
</dbReference>
<dbReference type="SUPFAM" id="SSF55729">
    <property type="entry name" value="Acyl-CoA N-acyltransferases (Nat)"/>
    <property type="match status" value="1"/>
</dbReference>